<dbReference type="RefSeq" id="WP_087299970.1">
    <property type="nucleotide sequence ID" value="NZ_NFKP01000003.1"/>
</dbReference>
<dbReference type="Proteomes" id="UP000196386">
    <property type="component" value="Unassembled WGS sequence"/>
</dbReference>
<accession>A0A1Y4MSX9</accession>
<organism evidence="1 2">
    <name type="scientific">Anaerotruncus colihominis</name>
    <dbReference type="NCBI Taxonomy" id="169435"/>
    <lineage>
        <taxon>Bacteria</taxon>
        <taxon>Bacillati</taxon>
        <taxon>Bacillota</taxon>
        <taxon>Clostridia</taxon>
        <taxon>Eubacteriales</taxon>
        <taxon>Oscillospiraceae</taxon>
        <taxon>Anaerotruncus</taxon>
    </lineage>
</organism>
<dbReference type="EMBL" id="NFKP01000003">
    <property type="protein sequence ID" value="OUP70731.1"/>
    <property type="molecule type" value="Genomic_DNA"/>
</dbReference>
<evidence type="ECO:0000313" key="1">
    <source>
        <dbReference type="EMBL" id="OUP70731.1"/>
    </source>
</evidence>
<comment type="caution">
    <text evidence="1">The sequence shown here is derived from an EMBL/GenBank/DDBJ whole genome shotgun (WGS) entry which is preliminary data.</text>
</comment>
<evidence type="ECO:0000313" key="2">
    <source>
        <dbReference type="Proteomes" id="UP000196386"/>
    </source>
</evidence>
<gene>
    <name evidence="1" type="ORF">B5F11_04605</name>
</gene>
<name>A0A1Y4MSX9_9FIRM</name>
<reference evidence="2" key="1">
    <citation type="submission" date="2017-04" db="EMBL/GenBank/DDBJ databases">
        <title>Function of individual gut microbiota members based on whole genome sequencing of pure cultures obtained from chicken caecum.</title>
        <authorList>
            <person name="Medvecky M."/>
            <person name="Cejkova D."/>
            <person name="Polansky O."/>
            <person name="Karasova D."/>
            <person name="Kubasova T."/>
            <person name="Cizek A."/>
            <person name="Rychlik I."/>
        </authorList>
    </citation>
    <scope>NUCLEOTIDE SEQUENCE [LARGE SCALE GENOMIC DNA]</scope>
    <source>
        <strain evidence="2">An175</strain>
    </source>
</reference>
<sequence>MFYKYFIVTPDYKVKEYTANDLGVVEDHAQIVYGTNDKLEYEDYTVYFNNTKVGSANFAVGNIGAYGTLVFCIGEDSDKVRTITQHFKSLESDEEYKGLFSKDIASGITTLEVFSDTLLIVIGKNPEIKAPCEKDNEQKSRPKRRKSFEECKLEAYNSIALLIRKWLLEHDMMDGSFIIFGGKGYIKHGWSKDDSLSYYEQKSSEDTPKEFDLIVTLSKEAADFVDGDLFKIDRLGTKLTIEDMYVEQFNHTTWVFYYIHHDEF</sequence>
<protein>
    <submittedName>
        <fullName evidence="1">Uncharacterized protein</fullName>
    </submittedName>
</protein>
<dbReference type="AlphaFoldDB" id="A0A1Y4MSX9"/>
<proteinExistence type="predicted"/>